<dbReference type="RefSeq" id="WP_197528888.1">
    <property type="nucleotide sequence ID" value="NZ_CP036278.1"/>
</dbReference>
<evidence type="ECO:0008006" key="4">
    <source>
        <dbReference type="Google" id="ProtNLM"/>
    </source>
</evidence>
<feature type="signal peptide" evidence="1">
    <location>
        <begin position="1"/>
        <end position="32"/>
    </location>
</feature>
<dbReference type="InterPro" id="IPR011446">
    <property type="entry name" value="BBP7"/>
</dbReference>
<dbReference type="Pfam" id="PF07585">
    <property type="entry name" value="BBP7"/>
    <property type="match status" value="1"/>
</dbReference>
<protein>
    <recommendedName>
        <fullName evidence="4">BBP7 family outer membrane beta-barrel protein</fullName>
    </recommendedName>
</protein>
<dbReference type="AlphaFoldDB" id="A0A518AIV9"/>
<evidence type="ECO:0000313" key="2">
    <source>
        <dbReference type="EMBL" id="QDU54604.1"/>
    </source>
</evidence>
<evidence type="ECO:0000256" key="1">
    <source>
        <dbReference type="SAM" id="SignalP"/>
    </source>
</evidence>
<evidence type="ECO:0000313" key="3">
    <source>
        <dbReference type="Proteomes" id="UP000315750"/>
    </source>
</evidence>
<dbReference type="EMBL" id="CP036278">
    <property type="protein sequence ID" value="QDU54604.1"/>
    <property type="molecule type" value="Genomic_DNA"/>
</dbReference>
<name>A0A518AIV9_9BACT</name>
<keyword evidence="3" id="KW-1185">Reference proteome</keyword>
<gene>
    <name evidence="2" type="ORF">Pan181_07870</name>
</gene>
<sequence length="457" mass="48946" precursor="true">MTQAWIDARLRRSVQGVIALALLALTAGLAQAQDDVVFITDEEANAYVTDQYDTSYLDGSDYGPIRYDTGAYCTDIGCSDGIMPGQCGSAFSGTGRLWFMADYLSWQLSGTDLPPLVTASPDGTDPTLAGVLGEPTTSILAGNQEVSDGWRSGYRLQAGMWLNDCQTIAITGEFFDVGGDGYDFNQGPDSSLIIARPFYNTELDDNDAEFVSVPDELDGTISIHATDQFRGASLLLQNCLRQSCDPCGPQWNLDLVSGYRHYRYKSQLGIYEDLTVLPATSTPLVPGTTIQLRDQFYSDNEFHGGEIGLKGRMTRSCYWVEGTAAMAVGAHRRSVTIDGSTVSTVPSVGSSTAAGGLLTSSETNIGYYSDTKATVIPNFRLGLGCQLTKHLSGRLGYNVVVWNNVVMAADHLPANLEVDPRNLPPVQAGGGAAPAFPGLQDSTMVAHGLDVGLELSY</sequence>
<organism evidence="2 3">
    <name type="scientific">Aeoliella mucimassa</name>
    <dbReference type="NCBI Taxonomy" id="2527972"/>
    <lineage>
        <taxon>Bacteria</taxon>
        <taxon>Pseudomonadati</taxon>
        <taxon>Planctomycetota</taxon>
        <taxon>Planctomycetia</taxon>
        <taxon>Pirellulales</taxon>
        <taxon>Lacipirellulaceae</taxon>
        <taxon>Aeoliella</taxon>
    </lineage>
</organism>
<feature type="chain" id="PRO_5022230518" description="BBP7 family outer membrane beta-barrel protein" evidence="1">
    <location>
        <begin position="33"/>
        <end position="457"/>
    </location>
</feature>
<accession>A0A518AIV9</accession>
<proteinExistence type="predicted"/>
<keyword evidence="1" id="KW-0732">Signal</keyword>
<reference evidence="2 3" key="1">
    <citation type="submission" date="2019-02" db="EMBL/GenBank/DDBJ databases">
        <title>Deep-cultivation of Planctomycetes and their phenomic and genomic characterization uncovers novel biology.</title>
        <authorList>
            <person name="Wiegand S."/>
            <person name="Jogler M."/>
            <person name="Boedeker C."/>
            <person name="Pinto D."/>
            <person name="Vollmers J."/>
            <person name="Rivas-Marin E."/>
            <person name="Kohn T."/>
            <person name="Peeters S.H."/>
            <person name="Heuer A."/>
            <person name="Rast P."/>
            <person name="Oberbeckmann S."/>
            <person name="Bunk B."/>
            <person name="Jeske O."/>
            <person name="Meyerdierks A."/>
            <person name="Storesund J.E."/>
            <person name="Kallscheuer N."/>
            <person name="Luecker S."/>
            <person name="Lage O.M."/>
            <person name="Pohl T."/>
            <person name="Merkel B.J."/>
            <person name="Hornburger P."/>
            <person name="Mueller R.-W."/>
            <person name="Bruemmer F."/>
            <person name="Labrenz M."/>
            <person name="Spormann A.M."/>
            <person name="Op den Camp H."/>
            <person name="Overmann J."/>
            <person name="Amann R."/>
            <person name="Jetten M.S.M."/>
            <person name="Mascher T."/>
            <person name="Medema M.H."/>
            <person name="Devos D.P."/>
            <person name="Kaster A.-K."/>
            <person name="Ovreas L."/>
            <person name="Rohde M."/>
            <person name="Galperin M.Y."/>
            <person name="Jogler C."/>
        </authorList>
    </citation>
    <scope>NUCLEOTIDE SEQUENCE [LARGE SCALE GENOMIC DNA]</scope>
    <source>
        <strain evidence="2 3">Pan181</strain>
    </source>
</reference>
<dbReference type="KEGG" id="amuc:Pan181_07870"/>
<dbReference type="Proteomes" id="UP000315750">
    <property type="component" value="Chromosome"/>
</dbReference>